<feature type="transmembrane region" description="Helical" evidence="1">
    <location>
        <begin position="138"/>
        <end position="157"/>
    </location>
</feature>
<dbReference type="Proteomes" id="UP000076486">
    <property type="component" value="Unassembled WGS sequence"/>
</dbReference>
<organism evidence="2 3">
    <name type="scientific">Pseudoalteromonas luteoviolacea CPMOR-1</name>
    <dbReference type="NCBI Taxonomy" id="1365248"/>
    <lineage>
        <taxon>Bacteria</taxon>
        <taxon>Pseudomonadati</taxon>
        <taxon>Pseudomonadota</taxon>
        <taxon>Gammaproteobacteria</taxon>
        <taxon>Alteromonadales</taxon>
        <taxon>Pseudoalteromonadaceae</taxon>
        <taxon>Pseudoalteromonas</taxon>
    </lineage>
</organism>
<protein>
    <submittedName>
        <fullName evidence="2">Uncharacterized protein</fullName>
    </submittedName>
</protein>
<dbReference type="PATRIC" id="fig|1365248.3.peg.3257"/>
<keyword evidence="1" id="KW-1133">Transmembrane helix</keyword>
<keyword evidence="1" id="KW-0472">Membrane</keyword>
<dbReference type="EMBL" id="AUYC01000035">
    <property type="protein sequence ID" value="KZN62009.1"/>
    <property type="molecule type" value="Genomic_DNA"/>
</dbReference>
<reference evidence="2 3" key="1">
    <citation type="submission" date="2013-07" db="EMBL/GenBank/DDBJ databases">
        <title>Comparative Genomic and Metabolomic Analysis of Twelve Strains of Pseudoalteromonas luteoviolacea.</title>
        <authorList>
            <person name="Vynne N.G."/>
            <person name="Mansson M."/>
            <person name="Gram L."/>
        </authorList>
    </citation>
    <scope>NUCLEOTIDE SEQUENCE [LARGE SCALE GENOMIC DNA]</scope>
    <source>
        <strain evidence="2 3">CPMOR-1</strain>
    </source>
</reference>
<feature type="transmembrane region" description="Helical" evidence="1">
    <location>
        <begin position="32"/>
        <end position="56"/>
    </location>
</feature>
<proteinExistence type="predicted"/>
<feature type="transmembrane region" description="Helical" evidence="1">
    <location>
        <begin position="81"/>
        <end position="100"/>
    </location>
</feature>
<feature type="transmembrane region" description="Helical" evidence="1">
    <location>
        <begin position="169"/>
        <end position="189"/>
    </location>
</feature>
<evidence type="ECO:0000313" key="2">
    <source>
        <dbReference type="EMBL" id="KZN62009.1"/>
    </source>
</evidence>
<accession>A0A167K248</accession>
<keyword evidence="1" id="KW-0812">Transmembrane</keyword>
<dbReference type="AlphaFoldDB" id="A0A167K248"/>
<comment type="caution">
    <text evidence="2">The sequence shown here is derived from an EMBL/GenBank/DDBJ whole genome shotgun (WGS) entry which is preliminary data.</text>
</comment>
<name>A0A167K248_9GAMM</name>
<evidence type="ECO:0000313" key="3">
    <source>
        <dbReference type="Proteomes" id="UP000076486"/>
    </source>
</evidence>
<sequence length="194" mass="22687">MKRLLSKATDKIKDRVRTGTLYRKRLRTIWNISMPITFLSQVLVFFIICISLYYLLPITSEIITSITNHAFKFMNMKSRDFLDYVIGVPALIFLILDFLFGISLILYALCCYVCIKIGRFVFHVYYDWVCHKITQNSYPVWPGIVTTIILMFLYYIYFGAYGSDFSLISLLYITTTVVLITLFGFITNFKSKVN</sequence>
<gene>
    <name evidence="2" type="ORF">N473_20925</name>
</gene>
<evidence type="ECO:0000256" key="1">
    <source>
        <dbReference type="SAM" id="Phobius"/>
    </source>
</evidence>